<accession>A0A6C0CVW3</accession>
<feature type="region of interest" description="Disordered" evidence="1">
    <location>
        <begin position="431"/>
        <end position="468"/>
    </location>
</feature>
<protein>
    <submittedName>
        <fullName evidence="2">Uncharacterized protein</fullName>
    </submittedName>
</protein>
<proteinExistence type="predicted"/>
<name>A0A6C0CVW3_9ZZZZ</name>
<evidence type="ECO:0000313" key="2">
    <source>
        <dbReference type="EMBL" id="QHT08658.1"/>
    </source>
</evidence>
<dbReference type="AlphaFoldDB" id="A0A6C0CVW3"/>
<reference evidence="2" key="1">
    <citation type="journal article" date="2020" name="Nature">
        <title>Giant virus diversity and host interactions through global metagenomics.</title>
        <authorList>
            <person name="Schulz F."/>
            <person name="Roux S."/>
            <person name="Paez-Espino D."/>
            <person name="Jungbluth S."/>
            <person name="Walsh D.A."/>
            <person name="Denef V.J."/>
            <person name="McMahon K.D."/>
            <person name="Konstantinidis K.T."/>
            <person name="Eloe-Fadrosh E.A."/>
            <person name="Kyrpides N.C."/>
            <person name="Woyke T."/>
        </authorList>
    </citation>
    <scope>NUCLEOTIDE SEQUENCE</scope>
    <source>
        <strain evidence="2">GVMAG-M-3300023109-53</strain>
    </source>
</reference>
<sequence>MDMDTSSVAYNYAIASTLFKSINMKGIKEEIIKLINDQISLVEVKYTLIGWKEDEIFTEIKKIFFFDIMNEAGQLGTPLIKPQGSRNLEPVKNLLELKQNFIPNLNIRELMSIIKNFQRPGSSCFMFSIVIEYQTFKLHNNLTAFQQKYPVLDINHIEKTIVLIESILGFDILEVNNCYNNLNGEQVIQRSGCKPLYLMMQEEFLDPATKKYSSPITICWLWHALIYGVPYQDVQKLPAQNYIKQLSVSYEKQTLKTNCMTEVFQYFPIFPPLSDREKKYITSTGINPKVDGLYERPPWTPPICYMKPIEPLSFSLNLQKRYNKYFVSNLSGHTMIFILLARFFNNINLNVIILASIVFMTPYNHSIHEIFKAAQIVGANNNYNIKLSDLENLNNLLTQIDYTPLDIQKVQVEYNSIIGKIPITSIYYPKSLKGGKRKNNSKHKRVKKSKNKKMKKSFKLKKTKRKFK</sequence>
<dbReference type="EMBL" id="MN739499">
    <property type="protein sequence ID" value="QHT08658.1"/>
    <property type="molecule type" value="Genomic_DNA"/>
</dbReference>
<evidence type="ECO:0000256" key="1">
    <source>
        <dbReference type="SAM" id="MobiDB-lite"/>
    </source>
</evidence>
<feature type="compositionally biased region" description="Basic residues" evidence="1">
    <location>
        <begin position="433"/>
        <end position="468"/>
    </location>
</feature>
<organism evidence="2">
    <name type="scientific">viral metagenome</name>
    <dbReference type="NCBI Taxonomy" id="1070528"/>
    <lineage>
        <taxon>unclassified sequences</taxon>
        <taxon>metagenomes</taxon>
        <taxon>organismal metagenomes</taxon>
    </lineage>
</organism>